<sequence length="231" mass="24511">MNRRLLVASLAALAVAAIICMPLRTIVAVDGITARKVDGIIWDGSIRDLRLGKLPVGDVNARLLFSPLFMGKAEILLSRGNSPFVPGINGSVSRGFSGVSVNNLTATFPVGALFAPFPAENIQFEGFSARFASGRCMEANGQVRLTLSDTMPGLNLQNGMLGQARCNGAQLLLPLVSQSAMERADIRLSADGRYTVTVILSADRGDQAEALSLAGFRRVNSGYRLVLKGGF</sequence>
<protein>
    <recommendedName>
        <fullName evidence="3">Type II secretion system protein N</fullName>
    </recommendedName>
    <alternativeName>
        <fullName evidence="10">General secretion pathway protein N</fullName>
    </alternativeName>
</protein>
<evidence type="ECO:0000256" key="1">
    <source>
        <dbReference type="ARBA" id="ARBA00004533"/>
    </source>
</evidence>
<keyword evidence="12" id="KW-1185">Reference proteome</keyword>
<dbReference type="Proteomes" id="UP000268553">
    <property type="component" value="Unassembled WGS sequence"/>
</dbReference>
<comment type="similarity">
    <text evidence="2">Belongs to the GSP N family.</text>
</comment>
<dbReference type="GO" id="GO:0005886">
    <property type="term" value="C:plasma membrane"/>
    <property type="evidence" value="ECO:0007669"/>
    <property type="project" value="UniProtKB-SubCell"/>
</dbReference>
<keyword evidence="7" id="KW-0812">Transmembrane</keyword>
<keyword evidence="9" id="KW-0472">Membrane</keyword>
<evidence type="ECO:0000256" key="7">
    <source>
        <dbReference type="ARBA" id="ARBA00022692"/>
    </source>
</evidence>
<keyword evidence="4" id="KW-0813">Transport</keyword>
<evidence type="ECO:0000313" key="11">
    <source>
        <dbReference type="EMBL" id="RRQ52152.1"/>
    </source>
</evidence>
<comment type="caution">
    <text evidence="11">The sequence shown here is derived from an EMBL/GenBank/DDBJ whole genome shotgun (WGS) entry which is preliminary data.</text>
</comment>
<evidence type="ECO:0000256" key="9">
    <source>
        <dbReference type="ARBA" id="ARBA00023136"/>
    </source>
</evidence>
<name>A0A426RT31_9SPHN</name>
<dbReference type="EMBL" id="RWJI01000001">
    <property type="protein sequence ID" value="RRQ52152.1"/>
    <property type="molecule type" value="Genomic_DNA"/>
</dbReference>
<organism evidence="11 12">
    <name type="scientific">Sphingorhabdus wooponensis</name>
    <dbReference type="NCBI Taxonomy" id="940136"/>
    <lineage>
        <taxon>Bacteria</taxon>
        <taxon>Pseudomonadati</taxon>
        <taxon>Pseudomonadota</taxon>
        <taxon>Alphaproteobacteria</taxon>
        <taxon>Sphingomonadales</taxon>
        <taxon>Sphingomonadaceae</taxon>
        <taxon>Sphingorhabdus</taxon>
    </lineage>
</organism>
<dbReference type="InterPro" id="IPR022792">
    <property type="entry name" value="T2SS_protein-GspN"/>
</dbReference>
<keyword evidence="8" id="KW-0653">Protein transport</keyword>
<evidence type="ECO:0000256" key="6">
    <source>
        <dbReference type="ARBA" id="ARBA00022519"/>
    </source>
</evidence>
<reference evidence="11 12" key="1">
    <citation type="submission" date="2018-12" db="EMBL/GenBank/DDBJ databases">
        <authorList>
            <person name="Kim S.-J."/>
            <person name="Jung G.-Y."/>
        </authorList>
    </citation>
    <scope>NUCLEOTIDE SEQUENCE [LARGE SCALE GENOMIC DNA]</scope>
    <source>
        <strain evidence="11 12">03SU3-P</strain>
    </source>
</reference>
<dbReference type="AlphaFoldDB" id="A0A426RT31"/>
<comment type="subcellular location">
    <subcellularLocation>
        <location evidence="1">Cell inner membrane</location>
    </subcellularLocation>
</comment>
<proteinExistence type="inferred from homology"/>
<dbReference type="GO" id="GO:0015627">
    <property type="term" value="C:type II protein secretion system complex"/>
    <property type="evidence" value="ECO:0007669"/>
    <property type="project" value="InterPro"/>
</dbReference>
<evidence type="ECO:0000256" key="5">
    <source>
        <dbReference type="ARBA" id="ARBA00022475"/>
    </source>
</evidence>
<evidence type="ECO:0000256" key="8">
    <source>
        <dbReference type="ARBA" id="ARBA00022927"/>
    </source>
</evidence>
<evidence type="ECO:0000256" key="10">
    <source>
        <dbReference type="ARBA" id="ARBA00030772"/>
    </source>
</evidence>
<evidence type="ECO:0000313" key="12">
    <source>
        <dbReference type="Proteomes" id="UP000268553"/>
    </source>
</evidence>
<evidence type="ECO:0000256" key="3">
    <source>
        <dbReference type="ARBA" id="ARBA00021563"/>
    </source>
</evidence>
<dbReference type="Pfam" id="PF01203">
    <property type="entry name" value="T2SSN"/>
    <property type="match status" value="1"/>
</dbReference>
<dbReference type="OrthoDB" id="7477467at2"/>
<dbReference type="GO" id="GO:0015628">
    <property type="term" value="P:protein secretion by the type II secretion system"/>
    <property type="evidence" value="ECO:0007669"/>
    <property type="project" value="InterPro"/>
</dbReference>
<evidence type="ECO:0000256" key="4">
    <source>
        <dbReference type="ARBA" id="ARBA00022448"/>
    </source>
</evidence>
<evidence type="ECO:0000256" key="2">
    <source>
        <dbReference type="ARBA" id="ARBA00007208"/>
    </source>
</evidence>
<gene>
    <name evidence="11" type="ORF">D7D48_04585</name>
</gene>
<keyword evidence="6" id="KW-0997">Cell inner membrane</keyword>
<keyword evidence="5" id="KW-1003">Cell membrane</keyword>
<accession>A0A426RT31</accession>